<evidence type="ECO:0000256" key="1">
    <source>
        <dbReference type="SAM" id="MobiDB-lite"/>
    </source>
</evidence>
<dbReference type="PANTHER" id="PTHR31336">
    <property type="entry name" value="LIN37 HOMOLOG"/>
    <property type="match status" value="1"/>
</dbReference>
<dbReference type="Proteomes" id="UP001307889">
    <property type="component" value="Chromosome 8"/>
</dbReference>
<reference evidence="2 3" key="1">
    <citation type="submission" date="2023-09" db="EMBL/GenBank/DDBJ databases">
        <title>Nesidiocoris tenuis whole genome shotgun sequence.</title>
        <authorList>
            <person name="Shibata T."/>
            <person name="Shimoda M."/>
            <person name="Kobayashi T."/>
            <person name="Uehara T."/>
        </authorList>
    </citation>
    <scope>NUCLEOTIDE SEQUENCE [LARGE SCALE GENOMIC DNA]</scope>
    <source>
        <strain evidence="2 3">Japan</strain>
    </source>
</reference>
<sequence length="238" mass="27894">MVKKRRPNGPNKEKDHERAALKEDDLITARDRFRGALQDLLPRSDDDSNSGSEEDSWPRSKRSKRKAHSGKYNEEKQQQPFVMKMLERSVDLAQFNENTPLYVICRAWIANQPHQPYTLTVPPPIRPRSPAIKEEPMSPQREEDLVKDTYSMFAPSYFANGDVSIRIPKPVERVTRFPSMSESEADTPSREELLEDNRQHWLRVKKSWRDASHNNEQRYEKSLKILTAMFNKAQRMNE</sequence>
<feature type="compositionally biased region" description="Basic and acidic residues" evidence="1">
    <location>
        <begin position="11"/>
        <end position="34"/>
    </location>
</feature>
<feature type="compositionally biased region" description="Basic residues" evidence="1">
    <location>
        <begin position="59"/>
        <end position="69"/>
    </location>
</feature>
<proteinExistence type="predicted"/>
<evidence type="ECO:0000313" key="2">
    <source>
        <dbReference type="EMBL" id="BES97672.1"/>
    </source>
</evidence>
<dbReference type="PANTHER" id="PTHR31336:SF3">
    <property type="entry name" value="PROTEIN LIN-37 HOMOLOG"/>
    <property type="match status" value="1"/>
</dbReference>
<keyword evidence="3" id="KW-1185">Reference proteome</keyword>
<protein>
    <recommendedName>
        <fullName evidence="4">Protein lin-37 homolog</fullName>
    </recommendedName>
</protein>
<evidence type="ECO:0000313" key="3">
    <source>
        <dbReference type="Proteomes" id="UP001307889"/>
    </source>
</evidence>
<feature type="compositionally biased region" description="Basic and acidic residues" evidence="1">
    <location>
        <begin position="131"/>
        <end position="140"/>
    </location>
</feature>
<dbReference type="Pfam" id="PF15306">
    <property type="entry name" value="LIN37"/>
    <property type="match status" value="1"/>
</dbReference>
<feature type="region of interest" description="Disordered" evidence="1">
    <location>
        <begin position="119"/>
        <end position="140"/>
    </location>
</feature>
<evidence type="ECO:0008006" key="4">
    <source>
        <dbReference type="Google" id="ProtNLM"/>
    </source>
</evidence>
<organism evidence="2 3">
    <name type="scientific">Nesidiocoris tenuis</name>
    <dbReference type="NCBI Taxonomy" id="355587"/>
    <lineage>
        <taxon>Eukaryota</taxon>
        <taxon>Metazoa</taxon>
        <taxon>Ecdysozoa</taxon>
        <taxon>Arthropoda</taxon>
        <taxon>Hexapoda</taxon>
        <taxon>Insecta</taxon>
        <taxon>Pterygota</taxon>
        <taxon>Neoptera</taxon>
        <taxon>Paraneoptera</taxon>
        <taxon>Hemiptera</taxon>
        <taxon>Heteroptera</taxon>
        <taxon>Panheteroptera</taxon>
        <taxon>Cimicomorpha</taxon>
        <taxon>Miridae</taxon>
        <taxon>Dicyphina</taxon>
        <taxon>Nesidiocoris</taxon>
    </lineage>
</organism>
<gene>
    <name evidence="2" type="ORF">NTJ_10486</name>
</gene>
<dbReference type="EMBL" id="AP028916">
    <property type="protein sequence ID" value="BES97672.1"/>
    <property type="molecule type" value="Genomic_DNA"/>
</dbReference>
<name>A0ABN7B4I5_9HEMI</name>
<accession>A0ABN7B4I5</accession>
<feature type="region of interest" description="Disordered" evidence="1">
    <location>
        <begin position="1"/>
        <end position="80"/>
    </location>
</feature>
<dbReference type="InterPro" id="IPR028226">
    <property type="entry name" value="LIN37"/>
</dbReference>